<evidence type="ECO:0000256" key="2">
    <source>
        <dbReference type="ARBA" id="ARBA00004725"/>
    </source>
</evidence>
<name>A0AAD7KH82_9AGAR</name>
<dbReference type="GO" id="GO:0004152">
    <property type="term" value="F:dihydroorotate dehydrogenase activity"/>
    <property type="evidence" value="ECO:0007669"/>
    <property type="project" value="InterPro"/>
</dbReference>
<dbReference type="InterPro" id="IPR005720">
    <property type="entry name" value="Dihydroorotate_DH_cat"/>
</dbReference>
<dbReference type="AlphaFoldDB" id="A0AAD7KH82"/>
<evidence type="ECO:0000256" key="5">
    <source>
        <dbReference type="ARBA" id="ARBA00022975"/>
    </source>
</evidence>
<evidence type="ECO:0000256" key="1">
    <source>
        <dbReference type="ARBA" id="ARBA00001917"/>
    </source>
</evidence>
<dbReference type="SUPFAM" id="SSF51395">
    <property type="entry name" value="FMN-linked oxidoreductases"/>
    <property type="match status" value="1"/>
</dbReference>
<dbReference type="Proteomes" id="UP001215598">
    <property type="component" value="Unassembled WGS sequence"/>
</dbReference>
<evidence type="ECO:0000256" key="4">
    <source>
        <dbReference type="ARBA" id="ARBA00022643"/>
    </source>
</evidence>
<keyword evidence="6" id="KW-0560">Oxidoreductase</keyword>
<dbReference type="InterPro" id="IPR013785">
    <property type="entry name" value="Aldolase_TIM"/>
</dbReference>
<dbReference type="PANTHER" id="PTHR48109:SF1">
    <property type="entry name" value="DIHYDROOROTATE DEHYDROGENASE (FUMARATE)"/>
    <property type="match status" value="1"/>
</dbReference>
<evidence type="ECO:0000313" key="10">
    <source>
        <dbReference type="Proteomes" id="UP001215598"/>
    </source>
</evidence>
<evidence type="ECO:0000256" key="7">
    <source>
        <dbReference type="ARBA" id="ARBA00031623"/>
    </source>
</evidence>
<dbReference type="Gene3D" id="3.20.20.70">
    <property type="entry name" value="Aldolase class I"/>
    <property type="match status" value="1"/>
</dbReference>
<evidence type="ECO:0000256" key="6">
    <source>
        <dbReference type="ARBA" id="ARBA00023002"/>
    </source>
</evidence>
<gene>
    <name evidence="9" type="ORF">B0H16DRAFT_2835</name>
</gene>
<keyword evidence="3" id="KW-0285">Flavoprotein</keyword>
<comment type="caution">
    <text evidence="9">The sequence shown here is derived from an EMBL/GenBank/DDBJ whole genome shotgun (WGS) entry which is preliminary data.</text>
</comment>
<comment type="cofactor">
    <cofactor evidence="1">
        <name>FMN</name>
        <dbReference type="ChEBI" id="CHEBI:58210"/>
    </cofactor>
</comment>
<dbReference type="InterPro" id="IPR050074">
    <property type="entry name" value="DHO_dehydrogenase"/>
</dbReference>
<keyword evidence="4" id="KW-0288">FMN</keyword>
<keyword evidence="10" id="KW-1185">Reference proteome</keyword>
<protein>
    <recommendedName>
        <fullName evidence="7">Dihydroorotate oxidase</fullName>
    </recommendedName>
</protein>
<evidence type="ECO:0000256" key="3">
    <source>
        <dbReference type="ARBA" id="ARBA00022630"/>
    </source>
</evidence>
<accession>A0AAD7KH82</accession>
<dbReference type="Pfam" id="PF01180">
    <property type="entry name" value="DHO_dh"/>
    <property type="match status" value="1"/>
</dbReference>
<dbReference type="InterPro" id="IPR012135">
    <property type="entry name" value="Dihydroorotate_DH_1_2"/>
</dbReference>
<feature type="domain" description="Dihydroorotate dehydrogenase catalytic" evidence="8">
    <location>
        <begin position="3"/>
        <end position="321"/>
    </location>
</feature>
<dbReference type="GO" id="GO:0006207">
    <property type="term" value="P:'de novo' pyrimidine nucleobase biosynthetic process"/>
    <property type="evidence" value="ECO:0007669"/>
    <property type="project" value="TreeGrafter"/>
</dbReference>
<dbReference type="PIRSF" id="PIRSF000164">
    <property type="entry name" value="DHO_oxidase"/>
    <property type="match status" value="1"/>
</dbReference>
<sequence>MVQVGNLDISPPLINASCAWASDLKQLQALFDSPYTGAVTTRTSTLGGFAEDASHTVAFASSSTTSINSYGYSPHKLSQYLTWIESIILNAPSTSKLKPFLISITASTADSMQETVSAIQTLRAKSPALSSRIGIEFNTSCPNIRGSAPAGYAIAELASVLSVLADAWRADPSLTIGLKLPPYVHGGQFAGVLDALRGYSDAQGRNPIAYFACTNTLGNALLFAEQVGETGTGEGEGEAFAVPTALGGVAGDALHPLALGNVLSFARLLEVEGPVSGLRNIVLVGIGGVTSPEAAARMRKAGAAVVGSATLFGKEGVHAFKILSGER</sequence>
<dbReference type="PANTHER" id="PTHR48109">
    <property type="entry name" value="DIHYDROOROTATE DEHYDROGENASE (QUINONE), MITOCHONDRIAL-RELATED"/>
    <property type="match status" value="1"/>
</dbReference>
<dbReference type="GO" id="GO:0005737">
    <property type="term" value="C:cytoplasm"/>
    <property type="evidence" value="ECO:0007669"/>
    <property type="project" value="InterPro"/>
</dbReference>
<keyword evidence="5" id="KW-0665">Pyrimidine biosynthesis</keyword>
<proteinExistence type="predicted"/>
<evidence type="ECO:0000313" key="9">
    <source>
        <dbReference type="EMBL" id="KAJ7785723.1"/>
    </source>
</evidence>
<organism evidence="9 10">
    <name type="scientific">Mycena metata</name>
    <dbReference type="NCBI Taxonomy" id="1033252"/>
    <lineage>
        <taxon>Eukaryota</taxon>
        <taxon>Fungi</taxon>
        <taxon>Dikarya</taxon>
        <taxon>Basidiomycota</taxon>
        <taxon>Agaricomycotina</taxon>
        <taxon>Agaricomycetes</taxon>
        <taxon>Agaricomycetidae</taxon>
        <taxon>Agaricales</taxon>
        <taxon>Marasmiineae</taxon>
        <taxon>Mycenaceae</taxon>
        <taxon>Mycena</taxon>
    </lineage>
</organism>
<dbReference type="GO" id="GO:0006222">
    <property type="term" value="P:UMP biosynthetic process"/>
    <property type="evidence" value="ECO:0007669"/>
    <property type="project" value="InterPro"/>
</dbReference>
<evidence type="ECO:0000259" key="8">
    <source>
        <dbReference type="Pfam" id="PF01180"/>
    </source>
</evidence>
<comment type="pathway">
    <text evidence="2">Pyrimidine metabolism; UMP biosynthesis via de novo pathway.</text>
</comment>
<dbReference type="InterPro" id="IPR023359">
    <property type="entry name" value="Dihydro_DH_chainA_dom2"/>
</dbReference>
<dbReference type="EMBL" id="JARKIB010000001">
    <property type="protein sequence ID" value="KAJ7785723.1"/>
    <property type="molecule type" value="Genomic_DNA"/>
</dbReference>
<reference evidence="9" key="1">
    <citation type="submission" date="2023-03" db="EMBL/GenBank/DDBJ databases">
        <title>Massive genome expansion in bonnet fungi (Mycena s.s.) driven by repeated elements and novel gene families across ecological guilds.</title>
        <authorList>
            <consortium name="Lawrence Berkeley National Laboratory"/>
            <person name="Harder C.B."/>
            <person name="Miyauchi S."/>
            <person name="Viragh M."/>
            <person name="Kuo A."/>
            <person name="Thoen E."/>
            <person name="Andreopoulos B."/>
            <person name="Lu D."/>
            <person name="Skrede I."/>
            <person name="Drula E."/>
            <person name="Henrissat B."/>
            <person name="Morin E."/>
            <person name="Kohler A."/>
            <person name="Barry K."/>
            <person name="LaButti K."/>
            <person name="Morin E."/>
            <person name="Salamov A."/>
            <person name="Lipzen A."/>
            <person name="Mereny Z."/>
            <person name="Hegedus B."/>
            <person name="Baldrian P."/>
            <person name="Stursova M."/>
            <person name="Weitz H."/>
            <person name="Taylor A."/>
            <person name="Grigoriev I.V."/>
            <person name="Nagy L.G."/>
            <person name="Martin F."/>
            <person name="Kauserud H."/>
        </authorList>
    </citation>
    <scope>NUCLEOTIDE SEQUENCE</scope>
    <source>
        <strain evidence="9">CBHHK182m</strain>
    </source>
</reference>
<dbReference type="Gene3D" id="2.30.26.10">
    <property type="entry name" value="Dihydroorotate Dehydrogenase A, chain A, domain 2"/>
    <property type="match status" value="1"/>
</dbReference>